<feature type="region of interest" description="Disordered" evidence="1">
    <location>
        <begin position="120"/>
        <end position="209"/>
    </location>
</feature>
<evidence type="ECO:0000313" key="3">
    <source>
        <dbReference type="Proteomes" id="UP001283361"/>
    </source>
</evidence>
<feature type="compositionally biased region" description="Basic and acidic residues" evidence="1">
    <location>
        <begin position="73"/>
        <end position="84"/>
    </location>
</feature>
<evidence type="ECO:0000256" key="1">
    <source>
        <dbReference type="SAM" id="MobiDB-lite"/>
    </source>
</evidence>
<feature type="region of interest" description="Disordered" evidence="1">
    <location>
        <begin position="35"/>
        <end position="92"/>
    </location>
</feature>
<name>A0AAE1DQG1_9GAST</name>
<gene>
    <name evidence="2" type="ORF">RRG08_034228</name>
</gene>
<protein>
    <submittedName>
        <fullName evidence="2">Uncharacterized protein</fullName>
    </submittedName>
</protein>
<reference evidence="2" key="1">
    <citation type="journal article" date="2023" name="G3 (Bethesda)">
        <title>A reference genome for the long-term kleptoplast-retaining sea slug Elysia crispata morphotype clarki.</title>
        <authorList>
            <person name="Eastman K.E."/>
            <person name="Pendleton A.L."/>
            <person name="Shaikh M.A."/>
            <person name="Suttiyut T."/>
            <person name="Ogas R."/>
            <person name="Tomko P."/>
            <person name="Gavelis G."/>
            <person name="Widhalm J.R."/>
            <person name="Wisecaver J.H."/>
        </authorList>
    </citation>
    <scope>NUCLEOTIDE SEQUENCE</scope>
    <source>
        <strain evidence="2">ECLA1</strain>
    </source>
</reference>
<dbReference type="Proteomes" id="UP001283361">
    <property type="component" value="Unassembled WGS sequence"/>
</dbReference>
<keyword evidence="3" id="KW-1185">Reference proteome</keyword>
<proteinExistence type="predicted"/>
<accession>A0AAE1DQG1</accession>
<feature type="compositionally biased region" description="Basic residues" evidence="1">
    <location>
        <begin position="50"/>
        <end position="72"/>
    </location>
</feature>
<sequence length="334" mass="36778">MARPPEADLENAMSIMKLLRAPPQSRACAYPRRTGFSEHHQPHHQGTQQHHPHHHHHLHHPQHHQSSRRHQQHPGEQEHLDGNHMPHLLSHPRHMSHPLELTRAPSSEYASAFNRAQTLPNPSCIESLDSANNGSSSRSKMDRSNRGDAGGIDISEPNGEARHWRICGSGGNTHEAHQRRPGSTFGSSNRSPPGVGQRRSRLVFSKSSTPSPCDDVFVLLGLVAVSIARVVWLKTRAGYAKLAARPPVTPGEGRGLTGAAISLDIFRPCPGWPWFGLPSISLPYPPLITLLRDALSEVAARAAPFVFPLRSRERSRAEAESIVNTRQSDGSVES</sequence>
<evidence type="ECO:0000313" key="2">
    <source>
        <dbReference type="EMBL" id="KAK3778967.1"/>
    </source>
</evidence>
<organism evidence="2 3">
    <name type="scientific">Elysia crispata</name>
    <name type="common">lettuce slug</name>
    <dbReference type="NCBI Taxonomy" id="231223"/>
    <lineage>
        <taxon>Eukaryota</taxon>
        <taxon>Metazoa</taxon>
        <taxon>Spiralia</taxon>
        <taxon>Lophotrochozoa</taxon>
        <taxon>Mollusca</taxon>
        <taxon>Gastropoda</taxon>
        <taxon>Heterobranchia</taxon>
        <taxon>Euthyneura</taxon>
        <taxon>Panpulmonata</taxon>
        <taxon>Sacoglossa</taxon>
        <taxon>Placobranchoidea</taxon>
        <taxon>Plakobranchidae</taxon>
        <taxon>Elysia</taxon>
    </lineage>
</organism>
<comment type="caution">
    <text evidence="2">The sequence shown here is derived from an EMBL/GenBank/DDBJ whole genome shotgun (WGS) entry which is preliminary data.</text>
</comment>
<dbReference type="EMBL" id="JAWDGP010002890">
    <property type="protein sequence ID" value="KAK3778967.1"/>
    <property type="molecule type" value="Genomic_DNA"/>
</dbReference>
<dbReference type="AlphaFoldDB" id="A0AAE1DQG1"/>
<feature type="compositionally biased region" description="Polar residues" evidence="1">
    <location>
        <begin position="129"/>
        <end position="138"/>
    </location>
</feature>